<keyword evidence="2" id="KW-0175">Coiled coil</keyword>
<feature type="coiled-coil region" evidence="2">
    <location>
        <begin position="127"/>
        <end position="173"/>
    </location>
</feature>
<organism evidence="5 6">
    <name type="scientific">Kalanchoe fedtschenkoi</name>
    <name type="common">Lavender scallops</name>
    <name type="synonym">South American air plant</name>
    <dbReference type="NCBI Taxonomy" id="63787"/>
    <lineage>
        <taxon>Eukaryota</taxon>
        <taxon>Viridiplantae</taxon>
        <taxon>Streptophyta</taxon>
        <taxon>Embryophyta</taxon>
        <taxon>Tracheophyta</taxon>
        <taxon>Spermatophyta</taxon>
        <taxon>Magnoliopsida</taxon>
        <taxon>eudicotyledons</taxon>
        <taxon>Gunneridae</taxon>
        <taxon>Pentapetalae</taxon>
        <taxon>Saxifragales</taxon>
        <taxon>Crassulaceae</taxon>
        <taxon>Kalanchoe</taxon>
    </lineage>
</organism>
<dbReference type="Proteomes" id="UP000594263">
    <property type="component" value="Unplaced"/>
</dbReference>
<evidence type="ECO:0000259" key="4">
    <source>
        <dbReference type="Pfam" id="PF03763"/>
    </source>
</evidence>
<dbReference type="EnsemblPlants" id="Kaladp0050s0194.1.v1.1">
    <property type="protein sequence ID" value="Kaladp0050s0194.1.v1.1"/>
    <property type="gene ID" value="Kaladp0050s0194.v1.1"/>
</dbReference>
<dbReference type="InterPro" id="IPR005516">
    <property type="entry name" value="Remorin_C"/>
</dbReference>
<sequence length="207" mass="23769">MKAFFYIQDEAGEDHREVMKIEEVTEPQTPIAMTGEEKARKDDSPEEKSVVPFRGKDQDQIINKKVHDSRRESFSNGFIDGDTQMAKVGTEKRMALIKAWEDNEKAKAENRAYKKMTLVGSWEERKKAILELRLKKIEEKLEETKAGHREEKKNKVAELHKAAEERRAAIEAQCGRNVVEIAGRADRFRATGRVPKKFARCFSAISC</sequence>
<evidence type="ECO:0000313" key="6">
    <source>
        <dbReference type="Proteomes" id="UP000594263"/>
    </source>
</evidence>
<reference evidence="5" key="1">
    <citation type="submission" date="2021-01" db="UniProtKB">
        <authorList>
            <consortium name="EnsemblPlants"/>
        </authorList>
    </citation>
    <scope>IDENTIFICATION</scope>
</reference>
<dbReference type="AlphaFoldDB" id="A0A7N0U1T7"/>
<evidence type="ECO:0000256" key="1">
    <source>
        <dbReference type="ARBA" id="ARBA00005711"/>
    </source>
</evidence>
<evidence type="ECO:0000256" key="2">
    <source>
        <dbReference type="SAM" id="Coils"/>
    </source>
</evidence>
<dbReference type="PANTHER" id="PTHR31775">
    <property type="entry name" value="OS02G0117200 PROTEIN"/>
    <property type="match status" value="1"/>
</dbReference>
<feature type="domain" description="Remorin C-terminal" evidence="4">
    <location>
        <begin position="92"/>
        <end position="197"/>
    </location>
</feature>
<protein>
    <recommendedName>
        <fullName evidence="4">Remorin C-terminal domain-containing protein</fullName>
    </recommendedName>
</protein>
<feature type="compositionally biased region" description="Basic and acidic residues" evidence="3">
    <location>
        <begin position="35"/>
        <end position="59"/>
    </location>
</feature>
<dbReference type="Pfam" id="PF03763">
    <property type="entry name" value="Remorin_C"/>
    <property type="match status" value="1"/>
</dbReference>
<comment type="similarity">
    <text evidence="1">Belongs to the remorin family.</text>
</comment>
<accession>A0A7N0U1T7</accession>
<proteinExistence type="inferred from homology"/>
<name>A0A7N0U1T7_KALFE</name>
<evidence type="ECO:0000256" key="3">
    <source>
        <dbReference type="SAM" id="MobiDB-lite"/>
    </source>
</evidence>
<keyword evidence="6" id="KW-1185">Reference proteome</keyword>
<dbReference type="Gramene" id="Kaladp0050s0194.1.v1.1">
    <property type="protein sequence ID" value="Kaladp0050s0194.1.v1.1"/>
    <property type="gene ID" value="Kaladp0050s0194.v1.1"/>
</dbReference>
<feature type="region of interest" description="Disordered" evidence="3">
    <location>
        <begin position="22"/>
        <end position="78"/>
    </location>
</feature>
<evidence type="ECO:0000313" key="5">
    <source>
        <dbReference type="EnsemblPlants" id="Kaladp0050s0194.1.v1.1"/>
    </source>
</evidence>
<dbReference type="PANTHER" id="PTHR31775:SF35">
    <property type="entry name" value="REMORIN-LIKE"/>
    <property type="match status" value="1"/>
</dbReference>